<dbReference type="RefSeq" id="WP_017619482.1">
    <property type="nucleotide sequence ID" value="NZ_ANBG01000245.1"/>
</dbReference>
<dbReference type="KEGG" id="ngv:CDO52_00655"/>
<name>A0A223S0D7_9ACTN</name>
<evidence type="ECO:0000313" key="2">
    <source>
        <dbReference type="Proteomes" id="UP000215005"/>
    </source>
</evidence>
<proteinExistence type="predicted"/>
<sequence>MSRSDWLDPSDYADMLAHYRSRTADEERLLAAGRRMSMSAYRMRLRSNYIPPIDALFVDPWEVPESWWRS</sequence>
<accession>A0A223S0D7</accession>
<organism evidence="1 2">
    <name type="scientific">Nocardiopsis gilva YIM 90087</name>
    <dbReference type="NCBI Taxonomy" id="1235441"/>
    <lineage>
        <taxon>Bacteria</taxon>
        <taxon>Bacillati</taxon>
        <taxon>Actinomycetota</taxon>
        <taxon>Actinomycetes</taxon>
        <taxon>Streptosporangiales</taxon>
        <taxon>Nocardiopsidaceae</taxon>
        <taxon>Nocardiopsis</taxon>
    </lineage>
</organism>
<gene>
    <name evidence="1" type="ORF">CDO52_00655</name>
</gene>
<protein>
    <submittedName>
        <fullName evidence="1">Uncharacterized protein</fullName>
    </submittedName>
</protein>
<dbReference type="EMBL" id="CP022753">
    <property type="protein sequence ID" value="ASU81489.1"/>
    <property type="molecule type" value="Genomic_DNA"/>
</dbReference>
<dbReference type="Proteomes" id="UP000215005">
    <property type="component" value="Chromosome"/>
</dbReference>
<dbReference type="AlphaFoldDB" id="A0A223S0D7"/>
<keyword evidence="2" id="KW-1185">Reference proteome</keyword>
<reference evidence="1 2" key="1">
    <citation type="submission" date="2017-08" db="EMBL/GenBank/DDBJ databases">
        <title>The complete genome sequence of Nocardiopsis gilva YIM 90087.</title>
        <authorList>
            <person name="Yin M."/>
            <person name="Tang S."/>
        </authorList>
    </citation>
    <scope>NUCLEOTIDE SEQUENCE [LARGE SCALE GENOMIC DNA]</scope>
    <source>
        <strain evidence="1 2">YIM 90087</strain>
    </source>
</reference>
<evidence type="ECO:0000313" key="1">
    <source>
        <dbReference type="EMBL" id="ASU81489.1"/>
    </source>
</evidence>